<gene>
    <name evidence="1" type="ORF">LCGC14_2342930</name>
</gene>
<sequence>MNDLERVYEAGARIGGTKLYASEALQLWRQHADTEHSASKSTYRRNVVGWHRRSHPDCEWDIGIGYFNGGGRPVMAGTDGIHRCFI</sequence>
<name>A0A0F9EP48_9ZZZZ</name>
<dbReference type="EMBL" id="LAZR01033933">
    <property type="protein sequence ID" value="KKL46700.1"/>
    <property type="molecule type" value="Genomic_DNA"/>
</dbReference>
<evidence type="ECO:0000313" key="1">
    <source>
        <dbReference type="EMBL" id="KKL46700.1"/>
    </source>
</evidence>
<protein>
    <submittedName>
        <fullName evidence="1">Uncharacterized protein</fullName>
    </submittedName>
</protein>
<organism evidence="1">
    <name type="scientific">marine sediment metagenome</name>
    <dbReference type="NCBI Taxonomy" id="412755"/>
    <lineage>
        <taxon>unclassified sequences</taxon>
        <taxon>metagenomes</taxon>
        <taxon>ecological metagenomes</taxon>
    </lineage>
</organism>
<reference evidence="1" key="1">
    <citation type="journal article" date="2015" name="Nature">
        <title>Complex archaea that bridge the gap between prokaryotes and eukaryotes.</title>
        <authorList>
            <person name="Spang A."/>
            <person name="Saw J.H."/>
            <person name="Jorgensen S.L."/>
            <person name="Zaremba-Niedzwiedzka K."/>
            <person name="Martijn J."/>
            <person name="Lind A.E."/>
            <person name="van Eijk R."/>
            <person name="Schleper C."/>
            <person name="Guy L."/>
            <person name="Ettema T.J."/>
        </authorList>
    </citation>
    <scope>NUCLEOTIDE SEQUENCE</scope>
</reference>
<comment type="caution">
    <text evidence="1">The sequence shown here is derived from an EMBL/GenBank/DDBJ whole genome shotgun (WGS) entry which is preliminary data.</text>
</comment>
<accession>A0A0F9EP48</accession>
<proteinExistence type="predicted"/>
<dbReference type="AlphaFoldDB" id="A0A0F9EP48"/>